<name>A0A6J6LYN3_9ZZZZ</name>
<keyword evidence="1" id="KW-0472">Membrane</keyword>
<feature type="transmembrane region" description="Helical" evidence="1">
    <location>
        <begin position="26"/>
        <end position="47"/>
    </location>
</feature>
<feature type="transmembrane region" description="Helical" evidence="1">
    <location>
        <begin position="84"/>
        <end position="105"/>
    </location>
</feature>
<dbReference type="InterPro" id="IPR008523">
    <property type="entry name" value="DUF805"/>
</dbReference>
<dbReference type="EMBL" id="CAEZWR010000086">
    <property type="protein sequence ID" value="CAB4665998.1"/>
    <property type="molecule type" value="Genomic_DNA"/>
</dbReference>
<organism evidence="2">
    <name type="scientific">freshwater metagenome</name>
    <dbReference type="NCBI Taxonomy" id="449393"/>
    <lineage>
        <taxon>unclassified sequences</taxon>
        <taxon>metagenomes</taxon>
        <taxon>ecological metagenomes</taxon>
    </lineage>
</organism>
<proteinExistence type="predicted"/>
<dbReference type="AlphaFoldDB" id="A0A6J6LYN3"/>
<evidence type="ECO:0000256" key="1">
    <source>
        <dbReference type="SAM" id="Phobius"/>
    </source>
</evidence>
<feature type="transmembrane region" description="Helical" evidence="1">
    <location>
        <begin position="53"/>
        <end position="72"/>
    </location>
</feature>
<evidence type="ECO:0000313" key="2">
    <source>
        <dbReference type="EMBL" id="CAB4665998.1"/>
    </source>
</evidence>
<reference evidence="2" key="1">
    <citation type="submission" date="2020-05" db="EMBL/GenBank/DDBJ databases">
        <authorList>
            <person name="Chiriac C."/>
            <person name="Salcher M."/>
            <person name="Ghai R."/>
            <person name="Kavagutti S V."/>
        </authorList>
    </citation>
    <scope>NUCLEOTIDE SEQUENCE</scope>
</reference>
<dbReference type="PANTHER" id="PTHR34980">
    <property type="entry name" value="INNER MEMBRANE PROTEIN-RELATED-RELATED"/>
    <property type="match status" value="1"/>
</dbReference>
<evidence type="ECO:0000313" key="3">
    <source>
        <dbReference type="EMBL" id="CAB4921919.1"/>
    </source>
</evidence>
<dbReference type="PANTHER" id="PTHR34980:SF2">
    <property type="entry name" value="INNER MEMBRANE PROTEIN YHAH-RELATED"/>
    <property type="match status" value="1"/>
</dbReference>
<accession>A0A6J6LYN3</accession>
<dbReference type="GO" id="GO:0005886">
    <property type="term" value="C:plasma membrane"/>
    <property type="evidence" value="ECO:0007669"/>
    <property type="project" value="TreeGrafter"/>
</dbReference>
<protein>
    <submittedName>
        <fullName evidence="2">Unannotated protein</fullName>
    </submittedName>
</protein>
<gene>
    <name evidence="2" type="ORF">UFOPK2282_00828</name>
    <name evidence="3" type="ORF">UFOPK3576_01713</name>
</gene>
<sequence length="119" mass="13177">MSFGDSIKYCFSNYANFNGRAGRPQFWYFLLFTWIVGAILTIIDSAVFGSSSFGVLSTIWALAVLVPVWAVGARRLHDTGKSGWMQLLLLIPCVGFIILIVFWSMPTTPAANNYGTETI</sequence>
<keyword evidence="1" id="KW-0812">Transmembrane</keyword>
<dbReference type="EMBL" id="CAFBMO010000131">
    <property type="protein sequence ID" value="CAB4921919.1"/>
    <property type="molecule type" value="Genomic_DNA"/>
</dbReference>
<keyword evidence="1" id="KW-1133">Transmembrane helix</keyword>
<dbReference type="Pfam" id="PF05656">
    <property type="entry name" value="DUF805"/>
    <property type="match status" value="1"/>
</dbReference>